<name>A0A8J7P4U4_ATRSP</name>
<dbReference type="InterPro" id="IPR001604">
    <property type="entry name" value="Endo_G_ENPP1-like_dom"/>
</dbReference>
<dbReference type="InterPro" id="IPR020821">
    <property type="entry name" value="ENPP1-3/EXOG-like_nuc-like"/>
</dbReference>
<evidence type="ECO:0000259" key="1">
    <source>
        <dbReference type="SMART" id="SM00477"/>
    </source>
</evidence>
<dbReference type="GO" id="GO:0003676">
    <property type="term" value="F:nucleic acid binding"/>
    <property type="evidence" value="ECO:0007669"/>
    <property type="project" value="InterPro"/>
</dbReference>
<feature type="domain" description="DNA/RNA non-specific endonuclease/pyrophosphatase/phosphodiesterase" evidence="2">
    <location>
        <begin position="15"/>
        <end position="231"/>
    </location>
</feature>
<proteinExistence type="predicted"/>
<feature type="non-terminal residue" evidence="3">
    <location>
        <position position="1"/>
    </location>
</feature>
<reference evidence="3" key="1">
    <citation type="journal article" date="2021" name="Cell">
        <title>Tracing the genetic footprints of vertebrate landing in non-teleost ray-finned fishes.</title>
        <authorList>
            <person name="Bi X."/>
            <person name="Wang K."/>
            <person name="Yang L."/>
            <person name="Pan H."/>
            <person name="Jiang H."/>
            <person name="Wei Q."/>
            <person name="Fang M."/>
            <person name="Yu H."/>
            <person name="Zhu C."/>
            <person name="Cai Y."/>
            <person name="He Y."/>
            <person name="Gan X."/>
            <person name="Zeng H."/>
            <person name="Yu D."/>
            <person name="Zhu Y."/>
            <person name="Jiang H."/>
            <person name="Qiu Q."/>
            <person name="Yang H."/>
            <person name="Zhang Y.E."/>
            <person name="Wang W."/>
            <person name="Zhu M."/>
            <person name="He S."/>
            <person name="Zhang G."/>
        </authorList>
    </citation>
    <scope>NUCLEOTIDE SEQUENCE</scope>
    <source>
        <strain evidence="3">Allg_001</strain>
    </source>
</reference>
<dbReference type="SMART" id="SM00477">
    <property type="entry name" value="NUC"/>
    <property type="match status" value="1"/>
</dbReference>
<dbReference type="Proteomes" id="UP000736164">
    <property type="component" value="Unassembled WGS sequence"/>
</dbReference>
<dbReference type="PANTHER" id="PTHR21472">
    <property type="entry name" value="ENDONUCLEASE DOMAIN-CONTAINING 1 PROTEIN ENDOD1"/>
    <property type="match status" value="1"/>
</dbReference>
<sequence>MEPNRPARICQVYGKFARFATLYDRENRIPVYSAFIFTPGPLPCLFSRREEWFIEPQLTYSNRPPEMMLMEHLYNSEHKPRPKSDFCQLITDSQATDCDYAASGFDKGHLNLNCFQFAEGRDATFTLTNAVPMYENFNRVVWSKAHENVMMSGLLTACPPPFVAYVVTGAVPSNRFALGRVNVPDWIWSAICCSGNGYNIAFIGQNDPNGFAKVVPVTELERQLKLLYNHFVTIFPSGCY</sequence>
<dbReference type="GO" id="GO:0016787">
    <property type="term" value="F:hydrolase activity"/>
    <property type="evidence" value="ECO:0007669"/>
    <property type="project" value="InterPro"/>
</dbReference>
<dbReference type="GO" id="GO:0046872">
    <property type="term" value="F:metal ion binding"/>
    <property type="evidence" value="ECO:0007669"/>
    <property type="project" value="InterPro"/>
</dbReference>
<dbReference type="InterPro" id="IPR044925">
    <property type="entry name" value="His-Me_finger_sf"/>
</dbReference>
<keyword evidence="4" id="KW-1185">Reference proteome</keyword>
<dbReference type="PANTHER" id="PTHR21472:SF28">
    <property type="entry name" value="EXTRACELLULAR ENDONUCLEASE SUBUNIT A DOMAIN-CONTAINING PROTEIN"/>
    <property type="match status" value="1"/>
</dbReference>
<evidence type="ECO:0000259" key="2">
    <source>
        <dbReference type="SMART" id="SM00892"/>
    </source>
</evidence>
<dbReference type="Pfam" id="PF01223">
    <property type="entry name" value="Endonuclease_NS"/>
    <property type="match status" value="1"/>
</dbReference>
<protein>
    <submittedName>
        <fullName evidence="3">ENDD1 protein</fullName>
    </submittedName>
</protein>
<dbReference type="InterPro" id="IPR039015">
    <property type="entry name" value="ENDOD1"/>
</dbReference>
<feature type="non-terminal residue" evidence="3">
    <location>
        <position position="240"/>
    </location>
</feature>
<evidence type="ECO:0000313" key="3">
    <source>
        <dbReference type="EMBL" id="MBN3325499.1"/>
    </source>
</evidence>
<dbReference type="SMART" id="SM00892">
    <property type="entry name" value="Endonuclease_NS"/>
    <property type="match status" value="1"/>
</dbReference>
<evidence type="ECO:0000313" key="4">
    <source>
        <dbReference type="Proteomes" id="UP000736164"/>
    </source>
</evidence>
<organism evidence="3 4">
    <name type="scientific">Atractosteus spatula</name>
    <name type="common">Alligator gar</name>
    <name type="synonym">Lepisosteus spatula</name>
    <dbReference type="NCBI Taxonomy" id="7917"/>
    <lineage>
        <taxon>Eukaryota</taxon>
        <taxon>Metazoa</taxon>
        <taxon>Chordata</taxon>
        <taxon>Craniata</taxon>
        <taxon>Vertebrata</taxon>
        <taxon>Euteleostomi</taxon>
        <taxon>Actinopterygii</taxon>
        <taxon>Neopterygii</taxon>
        <taxon>Holostei</taxon>
        <taxon>Semionotiformes</taxon>
        <taxon>Lepisosteidae</taxon>
        <taxon>Atractosteus</taxon>
    </lineage>
</organism>
<dbReference type="AlphaFoldDB" id="A0A8J7P4U4"/>
<gene>
    <name evidence="3" type="primary">Endod1_10</name>
    <name evidence="3" type="ORF">GTO95_0007257</name>
</gene>
<dbReference type="InterPro" id="IPR044929">
    <property type="entry name" value="DNA/RNA_non-sp_Endonuclease_sf"/>
</dbReference>
<dbReference type="Gene3D" id="3.40.570.10">
    <property type="entry name" value="Extracellular Endonuclease, subunit A"/>
    <property type="match status" value="1"/>
</dbReference>
<feature type="domain" description="ENPP1-3/EXOG-like endonuclease/phosphodiesterase" evidence="1">
    <location>
        <begin position="16"/>
        <end position="237"/>
    </location>
</feature>
<comment type="caution">
    <text evidence="3">The sequence shown here is derived from an EMBL/GenBank/DDBJ whole genome shotgun (WGS) entry which is preliminary data.</text>
</comment>
<accession>A0A8J7P4U4</accession>
<dbReference type="EMBL" id="JAAWVO010075738">
    <property type="protein sequence ID" value="MBN3325499.1"/>
    <property type="molecule type" value="Genomic_DNA"/>
</dbReference>
<dbReference type="SUPFAM" id="SSF54060">
    <property type="entry name" value="His-Me finger endonucleases"/>
    <property type="match status" value="1"/>
</dbReference>